<comment type="caution">
    <text evidence="1">The sequence shown here is derived from an EMBL/GenBank/DDBJ whole genome shotgun (WGS) entry which is preliminary data.</text>
</comment>
<name>A0A9J5XTQ2_SOLCO</name>
<evidence type="ECO:0000313" key="1">
    <source>
        <dbReference type="EMBL" id="KAG5591707.1"/>
    </source>
</evidence>
<dbReference type="EMBL" id="JACXVP010000008">
    <property type="protein sequence ID" value="KAG5591707.1"/>
    <property type="molecule type" value="Genomic_DNA"/>
</dbReference>
<dbReference type="Proteomes" id="UP000824120">
    <property type="component" value="Chromosome 8"/>
</dbReference>
<gene>
    <name evidence="1" type="ORF">H5410_042221</name>
</gene>
<evidence type="ECO:0000313" key="2">
    <source>
        <dbReference type="Proteomes" id="UP000824120"/>
    </source>
</evidence>
<accession>A0A9J5XTQ2</accession>
<keyword evidence="2" id="KW-1185">Reference proteome</keyword>
<proteinExistence type="predicted"/>
<organism evidence="1 2">
    <name type="scientific">Solanum commersonii</name>
    <name type="common">Commerson's wild potato</name>
    <name type="synonym">Commerson's nightshade</name>
    <dbReference type="NCBI Taxonomy" id="4109"/>
    <lineage>
        <taxon>Eukaryota</taxon>
        <taxon>Viridiplantae</taxon>
        <taxon>Streptophyta</taxon>
        <taxon>Embryophyta</taxon>
        <taxon>Tracheophyta</taxon>
        <taxon>Spermatophyta</taxon>
        <taxon>Magnoliopsida</taxon>
        <taxon>eudicotyledons</taxon>
        <taxon>Gunneridae</taxon>
        <taxon>Pentapetalae</taxon>
        <taxon>asterids</taxon>
        <taxon>lamiids</taxon>
        <taxon>Solanales</taxon>
        <taxon>Solanaceae</taxon>
        <taxon>Solanoideae</taxon>
        <taxon>Solaneae</taxon>
        <taxon>Solanum</taxon>
    </lineage>
</organism>
<reference evidence="1 2" key="1">
    <citation type="submission" date="2020-09" db="EMBL/GenBank/DDBJ databases">
        <title>De no assembly of potato wild relative species, Solanum commersonii.</title>
        <authorList>
            <person name="Cho K."/>
        </authorList>
    </citation>
    <scope>NUCLEOTIDE SEQUENCE [LARGE SCALE GENOMIC DNA]</scope>
    <source>
        <strain evidence="1">LZ3.2</strain>
        <tissue evidence="1">Leaf</tissue>
    </source>
</reference>
<sequence>MGTHAHFKGQTSPEKANPHFLIIFMCYIVHRFLTLVVEPVGPDEQICPFARSIEPQSRQTPIFADFLVL</sequence>
<dbReference type="AlphaFoldDB" id="A0A9J5XTQ2"/>
<protein>
    <submittedName>
        <fullName evidence="1">Uncharacterized protein</fullName>
    </submittedName>
</protein>